<evidence type="ECO:0000313" key="2">
    <source>
        <dbReference type="Proteomes" id="UP001280121"/>
    </source>
</evidence>
<name>A0AAE0CM43_9ROSI</name>
<keyword evidence="2" id="KW-1185">Reference proteome</keyword>
<organism evidence="1 2">
    <name type="scientific">Dipteronia dyeriana</name>
    <dbReference type="NCBI Taxonomy" id="168575"/>
    <lineage>
        <taxon>Eukaryota</taxon>
        <taxon>Viridiplantae</taxon>
        <taxon>Streptophyta</taxon>
        <taxon>Embryophyta</taxon>
        <taxon>Tracheophyta</taxon>
        <taxon>Spermatophyta</taxon>
        <taxon>Magnoliopsida</taxon>
        <taxon>eudicotyledons</taxon>
        <taxon>Gunneridae</taxon>
        <taxon>Pentapetalae</taxon>
        <taxon>rosids</taxon>
        <taxon>malvids</taxon>
        <taxon>Sapindales</taxon>
        <taxon>Sapindaceae</taxon>
        <taxon>Hippocastanoideae</taxon>
        <taxon>Acereae</taxon>
        <taxon>Dipteronia</taxon>
    </lineage>
</organism>
<gene>
    <name evidence="1" type="ORF">Ddye_009282</name>
</gene>
<proteinExistence type="predicted"/>
<reference evidence="1" key="1">
    <citation type="journal article" date="2023" name="Plant J.">
        <title>Genome sequences and population genomics provide insights into the demographic history, inbreeding, and mutation load of two 'living fossil' tree species of Dipteronia.</title>
        <authorList>
            <person name="Feng Y."/>
            <person name="Comes H.P."/>
            <person name="Chen J."/>
            <person name="Zhu S."/>
            <person name="Lu R."/>
            <person name="Zhang X."/>
            <person name="Li P."/>
            <person name="Qiu J."/>
            <person name="Olsen K.M."/>
            <person name="Qiu Y."/>
        </authorList>
    </citation>
    <scope>NUCLEOTIDE SEQUENCE</scope>
    <source>
        <strain evidence="1">KIB01</strain>
    </source>
</reference>
<dbReference type="AlphaFoldDB" id="A0AAE0CM43"/>
<dbReference type="Proteomes" id="UP001280121">
    <property type="component" value="Unassembled WGS sequence"/>
</dbReference>
<dbReference type="EMBL" id="JANJYI010000003">
    <property type="protein sequence ID" value="KAK2656230.1"/>
    <property type="molecule type" value="Genomic_DNA"/>
</dbReference>
<comment type="caution">
    <text evidence="1">The sequence shown here is derived from an EMBL/GenBank/DDBJ whole genome shotgun (WGS) entry which is preliminary data.</text>
</comment>
<sequence>MEPLKNANAALSRLLCLLVGEKSVDFAVSDRKYIFAHESPLSLPYDISYVYDYINCLHRIFPEKKNDLHLMVGDAIESLGLQMPNLIKGLCVSGKFKGIKYTYWDKSLSSKVNYLIMALCKI</sequence>
<evidence type="ECO:0000313" key="1">
    <source>
        <dbReference type="EMBL" id="KAK2656230.1"/>
    </source>
</evidence>
<accession>A0AAE0CM43</accession>
<protein>
    <submittedName>
        <fullName evidence="1">Uncharacterized protein</fullName>
    </submittedName>
</protein>